<comment type="caution">
    <text evidence="1">The sequence shown here is derived from an EMBL/GenBank/DDBJ whole genome shotgun (WGS) entry which is preliminary data.</text>
</comment>
<sequence>MGDAEGLQVVLGDREPDHHLVGTDLDVLHAEDTVETRDVAHGASVARDGPGAVPAWLSYP</sequence>
<evidence type="ECO:0000313" key="2">
    <source>
        <dbReference type="Proteomes" id="UP001501480"/>
    </source>
</evidence>
<keyword evidence="2" id="KW-1185">Reference proteome</keyword>
<name>A0ABN2VUN2_9ACTN</name>
<dbReference type="EMBL" id="BAAAPY010000002">
    <property type="protein sequence ID" value="GAA2072648.1"/>
    <property type="molecule type" value="Genomic_DNA"/>
</dbReference>
<protein>
    <submittedName>
        <fullName evidence="1">Uncharacterized protein</fullName>
    </submittedName>
</protein>
<proteinExistence type="predicted"/>
<reference evidence="1 2" key="1">
    <citation type="journal article" date="2019" name="Int. J. Syst. Evol. Microbiol.">
        <title>The Global Catalogue of Microorganisms (GCM) 10K type strain sequencing project: providing services to taxonomists for standard genome sequencing and annotation.</title>
        <authorList>
            <consortium name="The Broad Institute Genomics Platform"/>
            <consortium name="The Broad Institute Genome Sequencing Center for Infectious Disease"/>
            <person name="Wu L."/>
            <person name="Ma J."/>
        </authorList>
    </citation>
    <scope>NUCLEOTIDE SEQUENCE [LARGE SCALE GENOMIC DNA]</scope>
    <source>
        <strain evidence="1 2">JCM 15749</strain>
    </source>
</reference>
<accession>A0ABN2VUN2</accession>
<dbReference type="Proteomes" id="UP001501480">
    <property type="component" value="Unassembled WGS sequence"/>
</dbReference>
<evidence type="ECO:0000313" key="1">
    <source>
        <dbReference type="EMBL" id="GAA2072648.1"/>
    </source>
</evidence>
<organism evidence="1 2">
    <name type="scientific">Aeromicrobium halocynthiae</name>
    <dbReference type="NCBI Taxonomy" id="560557"/>
    <lineage>
        <taxon>Bacteria</taxon>
        <taxon>Bacillati</taxon>
        <taxon>Actinomycetota</taxon>
        <taxon>Actinomycetes</taxon>
        <taxon>Propionibacteriales</taxon>
        <taxon>Nocardioidaceae</taxon>
        <taxon>Aeromicrobium</taxon>
    </lineage>
</organism>
<gene>
    <name evidence="1" type="ORF">GCM10009821_08450</name>
</gene>